<feature type="domain" description="Helicase ATP-binding" evidence="5">
    <location>
        <begin position="95"/>
        <end position="271"/>
    </location>
</feature>
<dbReference type="InterPro" id="IPR000330">
    <property type="entry name" value="SNF2_N"/>
</dbReference>
<dbReference type="PROSITE" id="PS51194">
    <property type="entry name" value="HELICASE_CTER"/>
    <property type="match status" value="1"/>
</dbReference>
<reference evidence="7 8" key="1">
    <citation type="submission" date="2016-10" db="EMBL/GenBank/DDBJ databases">
        <authorList>
            <person name="de Groot N.N."/>
        </authorList>
    </citation>
    <scope>NUCLEOTIDE SEQUENCE [LARGE SCALE GENOMIC DNA]</scope>
    <source>
        <strain evidence="7 8">DSM 45317</strain>
    </source>
</reference>
<dbReference type="SMART" id="SM00487">
    <property type="entry name" value="DEXDc"/>
    <property type="match status" value="1"/>
</dbReference>
<dbReference type="GO" id="GO:0005524">
    <property type="term" value="F:ATP binding"/>
    <property type="evidence" value="ECO:0007669"/>
    <property type="project" value="UniProtKB-KW"/>
</dbReference>
<dbReference type="Proteomes" id="UP000199152">
    <property type="component" value="Unassembled WGS sequence"/>
</dbReference>
<dbReference type="STRING" id="504800.SAMN04488085_10479"/>
<dbReference type="AlphaFoldDB" id="A0A1I4CXK0"/>
<dbReference type="Gene3D" id="3.40.50.10810">
    <property type="entry name" value="Tandem AAA-ATPase domain"/>
    <property type="match status" value="1"/>
</dbReference>
<dbReference type="CDD" id="cd18793">
    <property type="entry name" value="SF2_C_SNF"/>
    <property type="match status" value="1"/>
</dbReference>
<dbReference type="GO" id="GO:0016787">
    <property type="term" value="F:hydrolase activity"/>
    <property type="evidence" value="ECO:0007669"/>
    <property type="project" value="UniProtKB-KW"/>
</dbReference>
<dbReference type="InterPro" id="IPR027417">
    <property type="entry name" value="P-loop_NTPase"/>
</dbReference>
<dbReference type="PROSITE" id="PS51192">
    <property type="entry name" value="HELICASE_ATP_BIND_1"/>
    <property type="match status" value="1"/>
</dbReference>
<dbReference type="SUPFAM" id="SSF52540">
    <property type="entry name" value="P-loop containing nucleoside triphosphate hydrolases"/>
    <property type="match status" value="1"/>
</dbReference>
<evidence type="ECO:0000259" key="6">
    <source>
        <dbReference type="PROSITE" id="PS51194"/>
    </source>
</evidence>
<dbReference type="PANTHER" id="PTHR45766:SF6">
    <property type="entry name" value="SWI_SNF-RELATED MATRIX-ASSOCIATED ACTIN-DEPENDENT REGULATOR OF CHROMATIN SUBFAMILY A-LIKE PROTEIN 1"/>
    <property type="match status" value="1"/>
</dbReference>
<sequence length="938" mass="104422">MRERLWRVDYLDGDIFGATALDGRDNQAHRFHRGLERLDEGALPLPAPEAVGDQRQQDLLLDAQRFSLLHGTAPILGLQRSRAIPTDYQIVPLLMALGSEQVRLLIADDVGTGKTIEAGLVASELMARGRARRVLIVVPANLREQWRDALDHFFHIDATIVSGNLLPALERKLLPGKSVWSAHDVVIASIDYLKTRTQQVLAYPWDLVVIDEAHLCAMPHTLHRDQQPDMERWQFAQAAAAAARHLLLLTATPHNGYTDSYASLFRMLDATLVHDTPDGPVIDRDRARAHHVVQRQRRDIEAWYEQRGVTSPFPKRRADEQIIELAKYPDMRLLLEGLHRYAEDLYGAGTAPVDRWIAAHLQKRALSSPYALRKSVENRVKTLRKQAAVTTTKQVAVAREATSDQLFTENDEGDAANLDRAASTLQTAHELARLEEIAAAAKKVTPPKDPKLQELFRLLPERMAAHPDTARVLVFTKFKDTLDYLADRLEHAASGRNKKTPALHGAAVFAIHGQMSLAQRSETFAAFERAPKAVLVATDCISEGLNLQRACAELVHYELPWNPNRLEQRNGRIDRFQQKEPFVGIRTLVYDDPLDAALLYLIDTKAQQMRADYGFVPPFLANSDILLHLSDPGSAYRASLQEKRRHGQMAIPGLFAEEADADLTELDSELARLAEANISGTDRLDKMRVESFYGQSDIDLATIETALSRSRDEIGSAQRIAAFTRACIRELQGDVAEHTDGTFTIHPIPGEIADTVTARERYTFDPVAGIDDAEVDMIDLAHPLMRRLIDLTLDKAQLPECTGRITGRISPNIDAAHLVLHVLFRYVARGNPPVLLEEIVPLAYRLSDGSPVPDPWPLLTGPGGAGQQYRDDLIEDARDVLRDPDLRPRLDRLAAARARTVAEHHAGLSAEWANGLDDVEATSADLIAVTLVYPEVAP</sequence>
<dbReference type="InterPro" id="IPR038718">
    <property type="entry name" value="SNF2-like_sf"/>
</dbReference>
<dbReference type="Gene3D" id="3.40.50.300">
    <property type="entry name" value="P-loop containing nucleotide triphosphate hydrolases"/>
    <property type="match status" value="1"/>
</dbReference>
<keyword evidence="4" id="KW-0067">ATP-binding</keyword>
<name>A0A1I4CXK0_9ACTN</name>
<accession>A0A1I4CXK0</accession>
<keyword evidence="2" id="KW-0378">Hydrolase</keyword>
<dbReference type="InterPro" id="IPR049730">
    <property type="entry name" value="SNF2/RAD54-like_C"/>
</dbReference>
<dbReference type="PANTHER" id="PTHR45766">
    <property type="entry name" value="DNA ANNEALING HELICASE AND ENDONUCLEASE ZRANB3 FAMILY MEMBER"/>
    <property type="match status" value="1"/>
</dbReference>
<keyword evidence="8" id="KW-1185">Reference proteome</keyword>
<dbReference type="SMART" id="SM00490">
    <property type="entry name" value="HELICc"/>
    <property type="match status" value="1"/>
</dbReference>
<dbReference type="EMBL" id="FOSW01000004">
    <property type="protein sequence ID" value="SFK86044.1"/>
    <property type="molecule type" value="Genomic_DNA"/>
</dbReference>
<dbReference type="GO" id="GO:0004386">
    <property type="term" value="F:helicase activity"/>
    <property type="evidence" value="ECO:0007669"/>
    <property type="project" value="UniProtKB-KW"/>
</dbReference>
<dbReference type="InParanoid" id="A0A1I4CXK0"/>
<dbReference type="InterPro" id="IPR014001">
    <property type="entry name" value="Helicase_ATP-bd"/>
</dbReference>
<protein>
    <submittedName>
        <fullName evidence="7">SNF2 family N-terminal domain-containing protein</fullName>
    </submittedName>
</protein>
<evidence type="ECO:0000256" key="2">
    <source>
        <dbReference type="ARBA" id="ARBA00022801"/>
    </source>
</evidence>
<evidence type="ECO:0000313" key="8">
    <source>
        <dbReference type="Proteomes" id="UP000199152"/>
    </source>
</evidence>
<keyword evidence="1" id="KW-0547">Nucleotide-binding</keyword>
<organism evidence="7 8">
    <name type="scientific">Geodermatophilus ruber</name>
    <dbReference type="NCBI Taxonomy" id="504800"/>
    <lineage>
        <taxon>Bacteria</taxon>
        <taxon>Bacillati</taxon>
        <taxon>Actinomycetota</taxon>
        <taxon>Actinomycetes</taxon>
        <taxon>Geodermatophilales</taxon>
        <taxon>Geodermatophilaceae</taxon>
        <taxon>Geodermatophilus</taxon>
    </lineage>
</organism>
<dbReference type="Pfam" id="PF00271">
    <property type="entry name" value="Helicase_C"/>
    <property type="match status" value="1"/>
</dbReference>
<keyword evidence="3" id="KW-0347">Helicase</keyword>
<evidence type="ECO:0000259" key="5">
    <source>
        <dbReference type="PROSITE" id="PS51192"/>
    </source>
</evidence>
<evidence type="ECO:0000256" key="4">
    <source>
        <dbReference type="ARBA" id="ARBA00022840"/>
    </source>
</evidence>
<dbReference type="InterPro" id="IPR001650">
    <property type="entry name" value="Helicase_C-like"/>
</dbReference>
<feature type="domain" description="Helicase C-terminal" evidence="6">
    <location>
        <begin position="451"/>
        <end position="624"/>
    </location>
</feature>
<gene>
    <name evidence="7" type="ORF">SAMN04488085_10479</name>
</gene>
<dbReference type="CDD" id="cd18011">
    <property type="entry name" value="DEXDc_RapA"/>
    <property type="match status" value="1"/>
</dbReference>
<dbReference type="Pfam" id="PF00176">
    <property type="entry name" value="SNF2-rel_dom"/>
    <property type="match status" value="1"/>
</dbReference>
<dbReference type="InterPro" id="IPR057342">
    <property type="entry name" value="DEXDc_RapA"/>
</dbReference>
<evidence type="ECO:0000256" key="3">
    <source>
        <dbReference type="ARBA" id="ARBA00022806"/>
    </source>
</evidence>
<proteinExistence type="predicted"/>
<evidence type="ECO:0000313" key="7">
    <source>
        <dbReference type="EMBL" id="SFK86044.1"/>
    </source>
</evidence>
<evidence type="ECO:0000256" key="1">
    <source>
        <dbReference type="ARBA" id="ARBA00022741"/>
    </source>
</evidence>